<reference evidence="3 4" key="1">
    <citation type="submission" date="2016-10" db="EMBL/GenBank/DDBJ databases">
        <authorList>
            <person name="de Groot N.N."/>
        </authorList>
    </citation>
    <scope>NUCLEOTIDE SEQUENCE [LARGE SCALE GENOMIC DNA]</scope>
    <source>
        <strain evidence="3 4">Nl18</strain>
    </source>
</reference>
<keyword evidence="1" id="KW-0732">Signal</keyword>
<feature type="chain" id="PRO_5010169316" evidence="1">
    <location>
        <begin position="22"/>
        <end position="252"/>
    </location>
</feature>
<dbReference type="NCBIfam" id="TIGR02595">
    <property type="entry name" value="PEP_CTERM"/>
    <property type="match status" value="1"/>
</dbReference>
<organism evidence="3 4">
    <name type="scientific">Nitrosospira multiformis</name>
    <dbReference type="NCBI Taxonomy" id="1231"/>
    <lineage>
        <taxon>Bacteria</taxon>
        <taxon>Pseudomonadati</taxon>
        <taxon>Pseudomonadota</taxon>
        <taxon>Betaproteobacteria</taxon>
        <taxon>Nitrosomonadales</taxon>
        <taxon>Nitrosomonadaceae</taxon>
        <taxon>Nitrosospira</taxon>
    </lineage>
</organism>
<dbReference type="Proteomes" id="UP000183898">
    <property type="component" value="Unassembled WGS sequence"/>
</dbReference>
<dbReference type="AlphaFoldDB" id="A0A1H8Q709"/>
<name>A0A1H8Q709_9PROT</name>
<evidence type="ECO:0000313" key="4">
    <source>
        <dbReference type="Proteomes" id="UP000183898"/>
    </source>
</evidence>
<feature type="domain" description="Ice-binding protein C-terminal" evidence="2">
    <location>
        <begin position="222"/>
        <end position="245"/>
    </location>
</feature>
<dbReference type="EMBL" id="FOCT01000028">
    <property type="protein sequence ID" value="SEO49808.1"/>
    <property type="molecule type" value="Genomic_DNA"/>
</dbReference>
<dbReference type="RefSeq" id="WP_139176974.1">
    <property type="nucleotide sequence ID" value="NZ_FOCT01000028.1"/>
</dbReference>
<evidence type="ECO:0000313" key="3">
    <source>
        <dbReference type="EMBL" id="SEO49808.1"/>
    </source>
</evidence>
<evidence type="ECO:0000259" key="2">
    <source>
        <dbReference type="Pfam" id="PF07589"/>
    </source>
</evidence>
<dbReference type="Pfam" id="PF07589">
    <property type="entry name" value="PEP-CTERM"/>
    <property type="match status" value="1"/>
</dbReference>
<evidence type="ECO:0000256" key="1">
    <source>
        <dbReference type="SAM" id="SignalP"/>
    </source>
</evidence>
<proteinExistence type="predicted"/>
<sequence length="252" mass="26491">MKVIRTSLIKKQALMIMLVIASPLAPLTSVGAAALVISGITHEQVGYRAECSTQFGGITTGMGVSSLLGRISIEGSDCITPIGNYFSFEGKLTLTALNGDELFADYSGLFIPTIYPSIFNLTNSIFDITGGTGSYLIATGGGILQGSQNILTGDGLIQAKGEIFGFQKQKNKKSAQTIDDMQSNSTSEDVDMPILANLGNDLSSTLGDYYVGRDASLFSINAVPEPFTLGLLGIGLAGIAVTRRRNAWGSSK</sequence>
<feature type="signal peptide" evidence="1">
    <location>
        <begin position="1"/>
        <end position="21"/>
    </location>
</feature>
<accession>A0A1H8Q709</accession>
<dbReference type="InterPro" id="IPR013424">
    <property type="entry name" value="Ice-binding_C"/>
</dbReference>
<protein>
    <submittedName>
        <fullName evidence="3">PEP-CTERM protein-sorting domain-containing protein</fullName>
    </submittedName>
</protein>
<gene>
    <name evidence="3" type="ORF">SAMN05216404_1289</name>
</gene>